<organism evidence="4 5">
    <name type="scientific">Araneus ventricosus</name>
    <name type="common">Orbweaver spider</name>
    <name type="synonym">Epeira ventricosa</name>
    <dbReference type="NCBI Taxonomy" id="182803"/>
    <lineage>
        <taxon>Eukaryota</taxon>
        <taxon>Metazoa</taxon>
        <taxon>Ecdysozoa</taxon>
        <taxon>Arthropoda</taxon>
        <taxon>Chelicerata</taxon>
        <taxon>Arachnida</taxon>
        <taxon>Araneae</taxon>
        <taxon>Araneomorphae</taxon>
        <taxon>Entelegynae</taxon>
        <taxon>Araneoidea</taxon>
        <taxon>Araneidae</taxon>
        <taxon>Araneus</taxon>
    </lineage>
</organism>
<evidence type="ECO:0000256" key="2">
    <source>
        <dbReference type="SAM" id="MobiDB-lite"/>
    </source>
</evidence>
<protein>
    <recommendedName>
        <fullName evidence="6">CCHC-type domain-containing protein</fullName>
    </recommendedName>
</protein>
<evidence type="ECO:0008006" key="6">
    <source>
        <dbReference type="Google" id="ProtNLM"/>
    </source>
</evidence>
<feature type="signal peptide" evidence="3">
    <location>
        <begin position="1"/>
        <end position="16"/>
    </location>
</feature>
<keyword evidence="1" id="KW-0175">Coiled coil</keyword>
<feature type="compositionally biased region" description="Basic residues" evidence="2">
    <location>
        <begin position="118"/>
        <end position="132"/>
    </location>
</feature>
<keyword evidence="3" id="KW-0732">Signal</keyword>
<feature type="compositionally biased region" description="Low complexity" evidence="2">
    <location>
        <begin position="141"/>
        <end position="152"/>
    </location>
</feature>
<accession>A0A4Y2K884</accession>
<dbReference type="Proteomes" id="UP000499080">
    <property type="component" value="Unassembled WGS sequence"/>
</dbReference>
<comment type="caution">
    <text evidence="4">The sequence shown here is derived from an EMBL/GenBank/DDBJ whole genome shotgun (WGS) entry which is preliminary data.</text>
</comment>
<dbReference type="EMBL" id="BGPR01004374">
    <property type="protein sequence ID" value="GBM98963.1"/>
    <property type="molecule type" value="Genomic_DNA"/>
</dbReference>
<gene>
    <name evidence="4" type="ORF">AVEN_149783_1</name>
</gene>
<feature type="region of interest" description="Disordered" evidence="2">
    <location>
        <begin position="165"/>
        <end position="184"/>
    </location>
</feature>
<evidence type="ECO:0000313" key="5">
    <source>
        <dbReference type="Proteomes" id="UP000499080"/>
    </source>
</evidence>
<feature type="coiled-coil region" evidence="1">
    <location>
        <begin position="251"/>
        <end position="292"/>
    </location>
</feature>
<sequence>MLGLVYLWDFLRGLVGGDTPYPGAVQEDVLPGAGRTDVLNQEDTSVAPPSVLPVEGGVAPEDRDGQSDTPDPSVIGGTPQLKKGCLFTASHVAEPQVLETVLPALPPGDAMEEDGKSGQKRKPTKVPKRKLKVSKDKSEGSIDSLLLDNSSSDSDKTVIVPESLGSLPSDEEQQPLEIPPTPNPRVEELFPDSVFFTNDQYSYEQSGVCPWLWYMSEQFRQTYHEPIDRLKNINEFFRTVSDYFMSHQIDWKKMADAKVQLEAEKAQLEAKTAQLEAEMAQIEVKMVQLGEQLRAGVMVPTPLPLPARSEWSKVVKRRPLKRGPSTSVVQQEVPTVVGDSIPVKVNSPLISTRPSVQQPPVQQTPLVPFAATVKLKPRQGLPTVLVKPLGDTIDSSAGLKRLLETNVHPKILGIQIVACLPAAGNGVIVRTESTAMANILENHINTHPDLNGVCRAEEPKKPNPQILVYDVPELPGDRGEQENLFLAKLGQSNSFPEGVAKVLFRRKCRGSSQHWVISLDPIAFLSLGTSTRIHWGFGSFKFRPFSEPQQCFKCLNFGHTQSSCHAKTELCSR</sequence>
<dbReference type="AlphaFoldDB" id="A0A4Y2K884"/>
<feature type="region of interest" description="Disordered" evidence="2">
    <location>
        <begin position="103"/>
        <end position="157"/>
    </location>
</feature>
<dbReference type="OrthoDB" id="7765201at2759"/>
<feature type="chain" id="PRO_5021449545" description="CCHC-type domain-containing protein" evidence="3">
    <location>
        <begin position="17"/>
        <end position="573"/>
    </location>
</feature>
<proteinExistence type="predicted"/>
<feature type="region of interest" description="Disordered" evidence="2">
    <location>
        <begin position="40"/>
        <end position="78"/>
    </location>
</feature>
<evidence type="ECO:0000256" key="1">
    <source>
        <dbReference type="SAM" id="Coils"/>
    </source>
</evidence>
<evidence type="ECO:0000256" key="3">
    <source>
        <dbReference type="SAM" id="SignalP"/>
    </source>
</evidence>
<reference evidence="4 5" key="1">
    <citation type="journal article" date="2019" name="Sci. Rep.">
        <title>Orb-weaving spider Araneus ventricosus genome elucidates the spidroin gene catalogue.</title>
        <authorList>
            <person name="Kono N."/>
            <person name="Nakamura H."/>
            <person name="Ohtoshi R."/>
            <person name="Moran D.A.P."/>
            <person name="Shinohara A."/>
            <person name="Yoshida Y."/>
            <person name="Fujiwara M."/>
            <person name="Mori M."/>
            <person name="Tomita M."/>
            <person name="Arakawa K."/>
        </authorList>
    </citation>
    <scope>NUCLEOTIDE SEQUENCE [LARGE SCALE GENOMIC DNA]</scope>
</reference>
<evidence type="ECO:0000313" key="4">
    <source>
        <dbReference type="EMBL" id="GBM98963.1"/>
    </source>
</evidence>
<name>A0A4Y2K884_ARAVE</name>
<keyword evidence="5" id="KW-1185">Reference proteome</keyword>